<evidence type="ECO:0000313" key="2">
    <source>
        <dbReference type="Proteomes" id="UP000722050"/>
    </source>
</evidence>
<reference evidence="1" key="1">
    <citation type="submission" date="2020-04" db="EMBL/GenBank/DDBJ databases">
        <title>Deep metagenomics examines the oral microbiome during advanced dental caries in children, revealing novel taxa and co-occurrences with host molecules.</title>
        <authorList>
            <person name="Baker J.L."/>
            <person name="Morton J.T."/>
            <person name="Dinis M."/>
            <person name="Alvarez R."/>
            <person name="Tran N.C."/>
            <person name="Knight R."/>
            <person name="Edlund A."/>
        </authorList>
    </citation>
    <scope>NUCLEOTIDE SEQUENCE</scope>
    <source>
        <strain evidence="1">JCVI_24_bin.8</strain>
    </source>
</reference>
<organism evidence="1 2">
    <name type="scientific">Mogibacterium diversum</name>
    <dbReference type="NCBI Taxonomy" id="114527"/>
    <lineage>
        <taxon>Bacteria</taxon>
        <taxon>Bacillati</taxon>
        <taxon>Bacillota</taxon>
        <taxon>Clostridia</taxon>
        <taxon>Peptostreptococcales</taxon>
        <taxon>Anaerovoracaceae</taxon>
        <taxon>Mogibacterium</taxon>
    </lineage>
</organism>
<comment type="caution">
    <text evidence="1">The sequence shown here is derived from an EMBL/GenBank/DDBJ whole genome shotgun (WGS) entry which is preliminary data.</text>
</comment>
<sequence length="209" mass="24039">MKNNAGSFSKPVTPAEHFLHDLFMDEDFVAIRDECNKELNKVDPGLSQLIGRGICPQSEQILKRYSKIISEKFAVTDDVARQGLLHHKYFSLWSRKRAPSVEVDGDNLLIRISANTRLADIREIWFHIHDLQKDLPGYEGRKHTSSTSLAYAIHKQLIRGVSYADIHRDYQWDRLDGYSGSSNSQYNDFVKYYKETVKGLIKTSSFPNT</sequence>
<dbReference type="AlphaFoldDB" id="A0A930H9P6"/>
<evidence type="ECO:0000313" key="1">
    <source>
        <dbReference type="EMBL" id="MBF1352625.1"/>
    </source>
</evidence>
<protein>
    <submittedName>
        <fullName evidence="1">Uncharacterized protein</fullName>
    </submittedName>
</protein>
<dbReference type="EMBL" id="JABZQH010000216">
    <property type="protein sequence ID" value="MBF1352625.1"/>
    <property type="molecule type" value="Genomic_DNA"/>
</dbReference>
<accession>A0A930H9P6</accession>
<gene>
    <name evidence="1" type="ORF">HXM71_05865</name>
</gene>
<proteinExistence type="predicted"/>
<dbReference type="Proteomes" id="UP000722050">
    <property type="component" value="Unassembled WGS sequence"/>
</dbReference>
<name>A0A930H9P6_9FIRM</name>